<name>A0A2G9C6N5_9BURK</name>
<proteinExistence type="predicted"/>
<gene>
    <name evidence="1" type="ORF">CS062_16280</name>
</gene>
<evidence type="ECO:0000313" key="2">
    <source>
        <dbReference type="Proteomes" id="UP000231501"/>
    </source>
</evidence>
<protein>
    <submittedName>
        <fullName evidence="1">Uncharacterized protein</fullName>
    </submittedName>
</protein>
<dbReference type="AlphaFoldDB" id="A0A2G9C6N5"/>
<sequence length="69" mass="7718">MAPTLLQALTTWQEAESHAHRLSLELSAAVAQLDRPKAERMARELQDARNYSAEMLRTTLELLASPEGK</sequence>
<evidence type="ECO:0000313" key="1">
    <source>
        <dbReference type="EMBL" id="PIM52111.1"/>
    </source>
</evidence>
<dbReference type="Proteomes" id="UP000231501">
    <property type="component" value="Unassembled WGS sequence"/>
</dbReference>
<accession>A0A2G9C6N5</accession>
<comment type="caution">
    <text evidence="1">The sequence shown here is derived from an EMBL/GenBank/DDBJ whole genome shotgun (WGS) entry which is preliminary data.</text>
</comment>
<organism evidence="1 2">
    <name type="scientific">Roseateles chitinivorans</name>
    <dbReference type="NCBI Taxonomy" id="2917965"/>
    <lineage>
        <taxon>Bacteria</taxon>
        <taxon>Pseudomonadati</taxon>
        <taxon>Pseudomonadota</taxon>
        <taxon>Betaproteobacteria</taxon>
        <taxon>Burkholderiales</taxon>
        <taxon>Sphaerotilaceae</taxon>
        <taxon>Roseateles</taxon>
    </lineage>
</organism>
<reference evidence="1 2" key="1">
    <citation type="submission" date="2017-11" db="EMBL/GenBank/DDBJ databases">
        <title>Draft genome sequence of Mitsuaria sp. HWN-4.</title>
        <authorList>
            <person name="Gundlapally S.R."/>
        </authorList>
    </citation>
    <scope>NUCLEOTIDE SEQUENCE [LARGE SCALE GENOMIC DNA]</scope>
    <source>
        <strain evidence="1 2">HWN-4</strain>
    </source>
</reference>
<dbReference type="EMBL" id="PEOG01000045">
    <property type="protein sequence ID" value="PIM52111.1"/>
    <property type="molecule type" value="Genomic_DNA"/>
</dbReference>
<keyword evidence="2" id="KW-1185">Reference proteome</keyword>